<evidence type="ECO:0000256" key="1">
    <source>
        <dbReference type="ARBA" id="ARBA00001968"/>
    </source>
</evidence>
<organism evidence="4 5">
    <name type="scientific">Popillia japonica</name>
    <name type="common">Japanese beetle</name>
    <dbReference type="NCBI Taxonomy" id="7064"/>
    <lineage>
        <taxon>Eukaryota</taxon>
        <taxon>Metazoa</taxon>
        <taxon>Ecdysozoa</taxon>
        <taxon>Arthropoda</taxon>
        <taxon>Hexapoda</taxon>
        <taxon>Insecta</taxon>
        <taxon>Pterygota</taxon>
        <taxon>Neoptera</taxon>
        <taxon>Endopterygota</taxon>
        <taxon>Coleoptera</taxon>
        <taxon>Polyphaga</taxon>
        <taxon>Scarabaeiformia</taxon>
        <taxon>Scarabaeidae</taxon>
        <taxon>Rutelinae</taxon>
        <taxon>Popillia</taxon>
    </lineage>
</organism>
<evidence type="ECO:0000313" key="5">
    <source>
        <dbReference type="Proteomes" id="UP001458880"/>
    </source>
</evidence>
<evidence type="ECO:0000259" key="3">
    <source>
        <dbReference type="Pfam" id="PF13359"/>
    </source>
</evidence>
<accession>A0AAW1KR54</accession>
<evidence type="ECO:0000313" key="4">
    <source>
        <dbReference type="EMBL" id="KAK9722032.1"/>
    </source>
</evidence>
<dbReference type="EMBL" id="JASPKY010000192">
    <property type="protein sequence ID" value="KAK9722032.1"/>
    <property type="molecule type" value="Genomic_DNA"/>
</dbReference>
<reference evidence="4 5" key="1">
    <citation type="journal article" date="2024" name="BMC Genomics">
        <title>De novo assembly and annotation of Popillia japonica's genome with initial clues to its potential as an invasive pest.</title>
        <authorList>
            <person name="Cucini C."/>
            <person name="Boschi S."/>
            <person name="Funari R."/>
            <person name="Cardaioli E."/>
            <person name="Iannotti N."/>
            <person name="Marturano G."/>
            <person name="Paoli F."/>
            <person name="Bruttini M."/>
            <person name="Carapelli A."/>
            <person name="Frati F."/>
            <person name="Nardi F."/>
        </authorList>
    </citation>
    <scope>NUCLEOTIDE SEQUENCE [LARGE SCALE GENOMIC DNA]</scope>
    <source>
        <strain evidence="4">DMR45628</strain>
    </source>
</reference>
<dbReference type="InterPro" id="IPR027806">
    <property type="entry name" value="HARBI1_dom"/>
</dbReference>
<dbReference type="GO" id="GO:0046872">
    <property type="term" value="F:metal ion binding"/>
    <property type="evidence" value="ECO:0007669"/>
    <property type="project" value="UniProtKB-KW"/>
</dbReference>
<proteinExistence type="predicted"/>
<name>A0AAW1KR54_POPJA</name>
<dbReference type="Pfam" id="PF13359">
    <property type="entry name" value="DDE_Tnp_4"/>
    <property type="match status" value="1"/>
</dbReference>
<comment type="caution">
    <text evidence="4">The sequence shown here is derived from an EMBL/GenBank/DDBJ whole genome shotgun (WGS) entry which is preliminary data.</text>
</comment>
<keyword evidence="5" id="KW-1185">Reference proteome</keyword>
<keyword evidence="4" id="KW-0378">Hydrolase</keyword>
<comment type="cofactor">
    <cofactor evidence="1">
        <name>a divalent metal cation</name>
        <dbReference type="ChEBI" id="CHEBI:60240"/>
    </cofactor>
</comment>
<sequence length="121" mass="13655">MDNGDLAIPSPDILAGTTTRLPYLLIADEAYPLKTKIMRPFSSSNLDIRSEYFNKRPLRARKCIECACGILYTQWRILGKALETNEEYACLIIKTACVLYNVLRDFEGNVTDECNVDTNLG</sequence>
<keyword evidence="4" id="KW-0540">Nuclease</keyword>
<dbReference type="AlphaFoldDB" id="A0AAW1KR54"/>
<evidence type="ECO:0000256" key="2">
    <source>
        <dbReference type="ARBA" id="ARBA00022723"/>
    </source>
</evidence>
<dbReference type="Proteomes" id="UP001458880">
    <property type="component" value="Unassembled WGS sequence"/>
</dbReference>
<feature type="domain" description="DDE Tnp4" evidence="3">
    <location>
        <begin position="23"/>
        <end position="101"/>
    </location>
</feature>
<keyword evidence="4" id="KW-0255">Endonuclease</keyword>
<dbReference type="GO" id="GO:0004519">
    <property type="term" value="F:endonuclease activity"/>
    <property type="evidence" value="ECO:0007669"/>
    <property type="project" value="UniProtKB-KW"/>
</dbReference>
<gene>
    <name evidence="4" type="ORF">QE152_g19850</name>
</gene>
<keyword evidence="2" id="KW-0479">Metal-binding</keyword>
<protein>
    <submittedName>
        <fullName evidence="4">DDE superfamily endonuclease</fullName>
    </submittedName>
</protein>